<dbReference type="Gene3D" id="3.40.50.1820">
    <property type="entry name" value="alpha/beta hydrolase"/>
    <property type="match status" value="1"/>
</dbReference>
<keyword evidence="3" id="KW-1185">Reference proteome</keyword>
<dbReference type="GO" id="GO:0016787">
    <property type="term" value="F:hydrolase activity"/>
    <property type="evidence" value="ECO:0007669"/>
    <property type="project" value="UniProtKB-KW"/>
</dbReference>
<evidence type="ECO:0000313" key="2">
    <source>
        <dbReference type="EMBL" id="KAB7730317.1"/>
    </source>
</evidence>
<keyword evidence="2" id="KW-0378">Hydrolase</keyword>
<dbReference type="SUPFAM" id="SSF53474">
    <property type="entry name" value="alpha/beta-Hydrolases"/>
    <property type="match status" value="1"/>
</dbReference>
<dbReference type="InterPro" id="IPR029058">
    <property type="entry name" value="AB_hydrolase_fold"/>
</dbReference>
<dbReference type="AlphaFoldDB" id="A0A7J5TZC6"/>
<feature type="domain" description="AB hydrolase-1" evidence="1">
    <location>
        <begin position="7"/>
        <end position="231"/>
    </location>
</feature>
<proteinExistence type="predicted"/>
<dbReference type="InterPro" id="IPR050266">
    <property type="entry name" value="AB_hydrolase_sf"/>
</dbReference>
<dbReference type="Proteomes" id="UP000488299">
    <property type="component" value="Unassembled WGS sequence"/>
</dbReference>
<comment type="caution">
    <text evidence="2">The sequence shown here is derived from an EMBL/GenBank/DDBJ whole genome shotgun (WGS) entry which is preliminary data.</text>
</comment>
<dbReference type="Pfam" id="PF12697">
    <property type="entry name" value="Abhydrolase_6"/>
    <property type="match status" value="1"/>
</dbReference>
<protein>
    <submittedName>
        <fullName evidence="2">Alpha/beta fold hydrolase</fullName>
    </submittedName>
</protein>
<name>A0A7J5TZC6_9BACT</name>
<organism evidence="2 3">
    <name type="scientific">Rudanella paleaurantiibacter</name>
    <dbReference type="NCBI Taxonomy" id="2614655"/>
    <lineage>
        <taxon>Bacteria</taxon>
        <taxon>Pseudomonadati</taxon>
        <taxon>Bacteroidota</taxon>
        <taxon>Cytophagia</taxon>
        <taxon>Cytophagales</taxon>
        <taxon>Cytophagaceae</taxon>
        <taxon>Rudanella</taxon>
    </lineage>
</organism>
<sequence>MNQKKTVVLLHGHGVDSSIWDTLYTELAQDYQLVKPDFSGLANHTTIEAYAEYLYSMLQAAQIDQAVLVGHSMGGYVALAFAEYHPDLVSGLVLFHSTVFADDEERKAKRQAAIEQIQQQGSRAFVEETVPKMVAPAHREKRHELVANRIEIGAQLPPDALAAGVRAIAARPDRSAVLQRATFPVLVIAGKEDNLVPFEKSIQMADLLNEKGVFVGLENARHLGMIEQPEESLRILREFLVRV</sequence>
<dbReference type="PANTHER" id="PTHR43798">
    <property type="entry name" value="MONOACYLGLYCEROL LIPASE"/>
    <property type="match status" value="1"/>
</dbReference>
<dbReference type="InterPro" id="IPR000073">
    <property type="entry name" value="AB_hydrolase_1"/>
</dbReference>
<evidence type="ECO:0000313" key="3">
    <source>
        <dbReference type="Proteomes" id="UP000488299"/>
    </source>
</evidence>
<reference evidence="2 3" key="1">
    <citation type="submission" date="2019-10" db="EMBL/GenBank/DDBJ databases">
        <title>Rudanella paleaurantiibacter sp. nov., isolated from sludge.</title>
        <authorList>
            <person name="Xu S.Q."/>
        </authorList>
    </citation>
    <scope>NUCLEOTIDE SEQUENCE [LARGE SCALE GENOMIC DNA]</scope>
    <source>
        <strain evidence="2 3">HX-22-17</strain>
    </source>
</reference>
<gene>
    <name evidence="2" type="ORF">F5984_14235</name>
</gene>
<dbReference type="EMBL" id="WELI01000005">
    <property type="protein sequence ID" value="KAB7730317.1"/>
    <property type="molecule type" value="Genomic_DNA"/>
</dbReference>
<evidence type="ECO:0000259" key="1">
    <source>
        <dbReference type="Pfam" id="PF12697"/>
    </source>
</evidence>
<dbReference type="RefSeq" id="WP_152124909.1">
    <property type="nucleotide sequence ID" value="NZ_WELI01000005.1"/>
</dbReference>
<accession>A0A7J5TZC6</accession>